<evidence type="ECO:0000256" key="1">
    <source>
        <dbReference type="SAM" id="MobiDB-lite"/>
    </source>
</evidence>
<feature type="compositionally biased region" description="Polar residues" evidence="1">
    <location>
        <begin position="155"/>
        <end position="166"/>
    </location>
</feature>
<feature type="compositionally biased region" description="Low complexity" evidence="1">
    <location>
        <begin position="461"/>
        <end position="474"/>
    </location>
</feature>
<feature type="compositionally biased region" description="Pro residues" evidence="1">
    <location>
        <begin position="284"/>
        <end position="303"/>
    </location>
</feature>
<name>A0A8H5TST1_FUSHE</name>
<evidence type="ECO:0000313" key="3">
    <source>
        <dbReference type="Proteomes" id="UP000567885"/>
    </source>
</evidence>
<feature type="compositionally biased region" description="Polar residues" evidence="1">
    <location>
        <begin position="70"/>
        <end position="90"/>
    </location>
</feature>
<gene>
    <name evidence="2" type="ORF">FHETE_2628</name>
</gene>
<feature type="compositionally biased region" description="Low complexity" evidence="1">
    <location>
        <begin position="346"/>
        <end position="365"/>
    </location>
</feature>
<organism evidence="2 3">
    <name type="scientific">Fusarium heterosporum</name>
    <dbReference type="NCBI Taxonomy" id="42747"/>
    <lineage>
        <taxon>Eukaryota</taxon>
        <taxon>Fungi</taxon>
        <taxon>Dikarya</taxon>
        <taxon>Ascomycota</taxon>
        <taxon>Pezizomycotina</taxon>
        <taxon>Sordariomycetes</taxon>
        <taxon>Hypocreomycetidae</taxon>
        <taxon>Hypocreales</taxon>
        <taxon>Nectriaceae</taxon>
        <taxon>Fusarium</taxon>
        <taxon>Fusarium heterosporum species complex</taxon>
    </lineage>
</organism>
<evidence type="ECO:0000313" key="2">
    <source>
        <dbReference type="EMBL" id="KAF5674877.1"/>
    </source>
</evidence>
<feature type="region of interest" description="Disordered" evidence="1">
    <location>
        <begin position="581"/>
        <end position="637"/>
    </location>
</feature>
<feature type="compositionally biased region" description="Low complexity" evidence="1">
    <location>
        <begin position="143"/>
        <end position="154"/>
    </location>
</feature>
<dbReference type="EMBL" id="JAAGWQ010000044">
    <property type="protein sequence ID" value="KAF5674877.1"/>
    <property type="molecule type" value="Genomic_DNA"/>
</dbReference>
<comment type="caution">
    <text evidence="2">The sequence shown here is derived from an EMBL/GenBank/DDBJ whole genome shotgun (WGS) entry which is preliminary data.</text>
</comment>
<feature type="region of interest" description="Disordered" evidence="1">
    <location>
        <begin position="277"/>
        <end position="423"/>
    </location>
</feature>
<feature type="region of interest" description="Disordered" evidence="1">
    <location>
        <begin position="461"/>
        <end position="495"/>
    </location>
</feature>
<dbReference type="PANTHER" id="PTHR39609:SF1">
    <property type="entry name" value="RFEG"/>
    <property type="match status" value="1"/>
</dbReference>
<dbReference type="PANTHER" id="PTHR39609">
    <property type="entry name" value="RFEG-RELATED"/>
    <property type="match status" value="1"/>
</dbReference>
<accession>A0A8H5TST1</accession>
<reference evidence="2 3" key="1">
    <citation type="submission" date="2020-05" db="EMBL/GenBank/DDBJ databases">
        <title>Identification and distribution of gene clusters putatively required for synthesis of sphingolipid metabolism inhibitors in phylogenetically diverse species of the filamentous fungus Fusarium.</title>
        <authorList>
            <person name="Kim H.-S."/>
            <person name="Busman M."/>
            <person name="Brown D.W."/>
            <person name="Divon H."/>
            <person name="Uhlig S."/>
            <person name="Proctor R.H."/>
        </authorList>
    </citation>
    <scope>NUCLEOTIDE SEQUENCE [LARGE SCALE GENOMIC DNA]</scope>
    <source>
        <strain evidence="2 3">NRRL 20693</strain>
    </source>
</reference>
<keyword evidence="3" id="KW-1185">Reference proteome</keyword>
<dbReference type="AlphaFoldDB" id="A0A8H5TST1"/>
<proteinExistence type="predicted"/>
<feature type="compositionally biased region" description="Pro residues" evidence="1">
    <location>
        <begin position="314"/>
        <end position="325"/>
    </location>
</feature>
<feature type="region of interest" description="Disordered" evidence="1">
    <location>
        <begin position="43"/>
        <end position="100"/>
    </location>
</feature>
<protein>
    <submittedName>
        <fullName evidence="2">Uncharacterized protein</fullName>
    </submittedName>
</protein>
<feature type="region of interest" description="Disordered" evidence="1">
    <location>
        <begin position="132"/>
        <end position="166"/>
    </location>
</feature>
<dbReference type="OrthoDB" id="4146887at2759"/>
<feature type="compositionally biased region" description="Polar residues" evidence="1">
    <location>
        <begin position="475"/>
        <end position="487"/>
    </location>
</feature>
<dbReference type="Proteomes" id="UP000567885">
    <property type="component" value="Unassembled WGS sequence"/>
</dbReference>
<sequence length="829" mass="87620">MQSPSVKSQLSGSGIAVAATAIIDNSIVNGGLRGDSPARNRLVAKSQERSEIQLKSRGSPTAKGLGPTSRDAQVSSVTAKAQSQPQNQGLEGQGRDGAVGHAQQALQALNVPTASGFGNKAVQRSTRLNRHWKQGCSQHGTDQDQASQDQDQNQGTHARGQQRQLQIPSIGVGLGQGGRQASVADSPRQAAAIRIATTAQPEDGKSSSIDEVLAASPSRLGQPGDPSLYYLGLLQSQNQLHYEHHGAQRFQGFWDQDPSISTHQQPQPLGFGYQQHQSYQYQPPACPSPPPPFSFSFPTPPASAPATSAFGLALPPPLPHTTPPRPSRRRFQPTTSRRQQNLSHCRSNSNLSSTSSTSASTNRRLLASRSPASHSASGKAPRQRLALPPPQPIDCTDPQDTPTAHHRHSPFLPPHPHPPASSVSACSALSALSTSSPSSPISGSISSSPALLSTFSSISSSSSYQTSSPVISSPHINMSRASRNTPATAAGTGRQNEYFVPRDGIDREVISADICRYLGNDALVRPGHYENPQTGQAVQGYYITAYRNLTTVGLTFLMAGPITSTDHTRQAMIEDLKADSARWDSERRAQTSRNTSGVQYRYSETHQSRQHHGPTEGPYQTDPYARDSAFDGPRYPGTGAPGYTGAAGSYSQSYGASSSGAFAGYAQAQQSPPPADARFSSTPSANVMNAAYSGGQSPYVDVGTNQRPRGYDAYTNQMATSAAAAQQAAYATSGPTQSGYPATAYPQYSGQAPPAGYTMQPQDPFYGRVVLPAAGVVSEKPTGTVLTDTTEPTAGKRRVPGGPRPYLCALPFPELDGTLDVLASVMISA</sequence>